<dbReference type="SMART" id="SM00969">
    <property type="entry name" value="SOCS_box"/>
    <property type="match status" value="1"/>
</dbReference>
<protein>
    <submittedName>
        <fullName evidence="3">SFRICE_001649</fullName>
    </submittedName>
</protein>
<dbReference type="PROSITE" id="PS50088">
    <property type="entry name" value="ANK_REPEAT"/>
    <property type="match status" value="3"/>
</dbReference>
<dbReference type="Gene3D" id="1.25.40.20">
    <property type="entry name" value="Ankyrin repeat-containing domain"/>
    <property type="match status" value="1"/>
</dbReference>
<dbReference type="InterPro" id="IPR036036">
    <property type="entry name" value="SOCS_box-like_dom_sf"/>
</dbReference>
<reference evidence="3" key="1">
    <citation type="submission" date="2016-07" db="EMBL/GenBank/DDBJ databases">
        <authorList>
            <person name="Bretaudeau A."/>
        </authorList>
    </citation>
    <scope>NUCLEOTIDE SEQUENCE</scope>
    <source>
        <strain evidence="3">Rice</strain>
        <tissue evidence="3">Whole body</tissue>
    </source>
</reference>
<sequence length="538" mass="60940">MHRFDMDFSSQNPRSTNALNLCSRFNDIETLELLLKKINPNCVDNRGWTCLHEAAYNDNYECLLLILKDPRCRPMAETHEGHTPLYLACKNQCSLKTITTLLNSADDIANYGSTEGVTPLHLASSQGNLELIKLLLDYGAMIDVQDFDGDTPLHDAVLSAQHESLVTLLYAGADPEIKNEPGCFTPFHLACCRGHFPTIETLFPFVNDINQVTMTGDSPLTLAVQGYNEDIIYYLLDHGADPHVKNCRGEMAVDMALSVGTSPEVFKLLLSVTDRSKLNRKIIFNACKPHHFNSKILEILLTSDLGPEFFSFYEPFQKRIDVLDDYQLVYKTHAPLNAYLNISGYIYKNSPEKFREFFYLFLMRGVDVNACDVSVCPPLVQAQYVNSSCYLEVFQILMDHGCNVDYCSMSEISSEHWYPDVFYSALNFSPTSLPTLLKYSVQCEPEEILHTTLARGQLGLIPPQVQQELLEMILTNIQGVIVEALPYTVSSLKHLARLKVRHNIRKAKGGIKSTTQFLYIIENLPIPKVMKNYLRYIE</sequence>
<dbReference type="PRINTS" id="PR01415">
    <property type="entry name" value="ANKYRIN"/>
</dbReference>
<dbReference type="PANTHER" id="PTHR24198:SF165">
    <property type="entry name" value="ANKYRIN REPEAT-CONTAINING PROTEIN-RELATED"/>
    <property type="match status" value="1"/>
</dbReference>
<evidence type="ECO:0000256" key="2">
    <source>
        <dbReference type="ARBA" id="ARBA00023043"/>
    </source>
</evidence>
<dbReference type="Pfam" id="PF13637">
    <property type="entry name" value="Ank_4"/>
    <property type="match status" value="1"/>
</dbReference>
<dbReference type="Pfam" id="PF07525">
    <property type="entry name" value="SOCS_box"/>
    <property type="match status" value="1"/>
</dbReference>
<dbReference type="InterPro" id="IPR036770">
    <property type="entry name" value="Ankyrin_rpt-contain_sf"/>
</dbReference>
<dbReference type="PANTHER" id="PTHR24198">
    <property type="entry name" value="ANKYRIN REPEAT AND PROTEIN KINASE DOMAIN-CONTAINING PROTEIN"/>
    <property type="match status" value="1"/>
</dbReference>
<accession>A0A2H1VH69</accession>
<evidence type="ECO:0000313" key="3">
    <source>
        <dbReference type="EMBL" id="SOQ40167.1"/>
    </source>
</evidence>
<name>A0A2H1VH69_SPOFR</name>
<keyword evidence="2" id="KW-0040">ANK repeat</keyword>
<dbReference type="SUPFAM" id="SSF158235">
    <property type="entry name" value="SOCS box-like"/>
    <property type="match status" value="1"/>
</dbReference>
<keyword evidence="1" id="KW-0677">Repeat</keyword>
<dbReference type="CDD" id="cd03587">
    <property type="entry name" value="SOCS"/>
    <property type="match status" value="1"/>
</dbReference>
<evidence type="ECO:0000256" key="1">
    <source>
        <dbReference type="ARBA" id="ARBA00022737"/>
    </source>
</evidence>
<dbReference type="SUPFAM" id="SSF48403">
    <property type="entry name" value="Ankyrin repeat"/>
    <property type="match status" value="1"/>
</dbReference>
<dbReference type="EMBL" id="ODYU01002540">
    <property type="protein sequence ID" value="SOQ40167.1"/>
    <property type="molecule type" value="Genomic_DNA"/>
</dbReference>
<dbReference type="AlphaFoldDB" id="A0A2H1VH69"/>
<dbReference type="SMART" id="SM00248">
    <property type="entry name" value="ANK"/>
    <property type="match status" value="7"/>
</dbReference>
<gene>
    <name evidence="3" type="ORF">SFRICE_001649</name>
</gene>
<dbReference type="PROSITE" id="PS50225">
    <property type="entry name" value="SOCS"/>
    <property type="match status" value="1"/>
</dbReference>
<dbReference type="InterPro" id="IPR002110">
    <property type="entry name" value="Ankyrin_rpt"/>
</dbReference>
<proteinExistence type="predicted"/>
<dbReference type="Pfam" id="PF00023">
    <property type="entry name" value="Ank"/>
    <property type="match status" value="1"/>
</dbReference>
<dbReference type="Pfam" id="PF12796">
    <property type="entry name" value="Ank_2"/>
    <property type="match status" value="1"/>
</dbReference>
<organism evidence="3">
    <name type="scientific">Spodoptera frugiperda</name>
    <name type="common">Fall armyworm</name>
    <dbReference type="NCBI Taxonomy" id="7108"/>
    <lineage>
        <taxon>Eukaryota</taxon>
        <taxon>Metazoa</taxon>
        <taxon>Ecdysozoa</taxon>
        <taxon>Arthropoda</taxon>
        <taxon>Hexapoda</taxon>
        <taxon>Insecta</taxon>
        <taxon>Pterygota</taxon>
        <taxon>Neoptera</taxon>
        <taxon>Endopterygota</taxon>
        <taxon>Lepidoptera</taxon>
        <taxon>Glossata</taxon>
        <taxon>Ditrysia</taxon>
        <taxon>Noctuoidea</taxon>
        <taxon>Noctuidae</taxon>
        <taxon>Amphipyrinae</taxon>
        <taxon>Spodoptera</taxon>
    </lineage>
</organism>
<dbReference type="Gene3D" id="1.10.750.20">
    <property type="entry name" value="SOCS box"/>
    <property type="match status" value="1"/>
</dbReference>
<dbReference type="GO" id="GO:0035556">
    <property type="term" value="P:intracellular signal transduction"/>
    <property type="evidence" value="ECO:0007669"/>
    <property type="project" value="InterPro"/>
</dbReference>
<dbReference type="PROSITE" id="PS50297">
    <property type="entry name" value="ANK_REP_REGION"/>
    <property type="match status" value="3"/>
</dbReference>
<dbReference type="InterPro" id="IPR001496">
    <property type="entry name" value="SOCS_box"/>
</dbReference>